<dbReference type="InterPro" id="IPR001789">
    <property type="entry name" value="Sig_transdc_resp-reg_receiver"/>
</dbReference>
<feature type="coiled-coil region" evidence="2">
    <location>
        <begin position="10"/>
        <end position="37"/>
    </location>
</feature>
<dbReference type="CDD" id="cd00156">
    <property type="entry name" value="REC"/>
    <property type="match status" value="1"/>
</dbReference>
<dbReference type="GO" id="GO:0000160">
    <property type="term" value="P:phosphorelay signal transduction system"/>
    <property type="evidence" value="ECO:0007669"/>
    <property type="project" value="InterPro"/>
</dbReference>
<protein>
    <recommendedName>
        <fullName evidence="3">Response regulatory domain-containing protein</fullName>
    </recommendedName>
</protein>
<evidence type="ECO:0000259" key="3">
    <source>
        <dbReference type="PROSITE" id="PS50110"/>
    </source>
</evidence>
<keyword evidence="1" id="KW-0597">Phosphoprotein</keyword>
<dbReference type="EMBL" id="BARS01050287">
    <property type="protein sequence ID" value="GAG47025.1"/>
    <property type="molecule type" value="Genomic_DNA"/>
</dbReference>
<evidence type="ECO:0000256" key="1">
    <source>
        <dbReference type="ARBA" id="ARBA00022553"/>
    </source>
</evidence>
<name>X0XUM1_9ZZZZ</name>
<sequence length="180" mass="20306">MGFTEKIDVLELLLNLLNENETKLETLIEKMETVEHTVTQNPRLSKTLKEYDPTTTVESLSQNILVVDDDKALANSFKLILESVGYTVDTVHTGLSALYKMTKKTYDLVLLDWILPDMLGDEIAEKIEEEHGSIDIIFITGYSMVKGQIEGLRGERELLMKPVEPGSLLETASKRLARVH</sequence>
<dbReference type="AlphaFoldDB" id="X0XUM1"/>
<dbReference type="SUPFAM" id="SSF52172">
    <property type="entry name" value="CheY-like"/>
    <property type="match status" value="1"/>
</dbReference>
<dbReference type="PROSITE" id="PS50110">
    <property type="entry name" value="RESPONSE_REGULATORY"/>
    <property type="match status" value="1"/>
</dbReference>
<dbReference type="Pfam" id="PF00072">
    <property type="entry name" value="Response_reg"/>
    <property type="match status" value="1"/>
</dbReference>
<proteinExistence type="predicted"/>
<dbReference type="SMART" id="SM00448">
    <property type="entry name" value="REC"/>
    <property type="match status" value="1"/>
</dbReference>
<dbReference type="PANTHER" id="PTHR44591">
    <property type="entry name" value="STRESS RESPONSE REGULATOR PROTEIN 1"/>
    <property type="match status" value="1"/>
</dbReference>
<gene>
    <name evidence="4" type="ORF">S01H1_75098</name>
</gene>
<organism evidence="4">
    <name type="scientific">marine sediment metagenome</name>
    <dbReference type="NCBI Taxonomy" id="412755"/>
    <lineage>
        <taxon>unclassified sequences</taxon>
        <taxon>metagenomes</taxon>
        <taxon>ecological metagenomes</taxon>
    </lineage>
</organism>
<evidence type="ECO:0000313" key="4">
    <source>
        <dbReference type="EMBL" id="GAG47025.1"/>
    </source>
</evidence>
<dbReference type="InterPro" id="IPR050595">
    <property type="entry name" value="Bact_response_regulator"/>
</dbReference>
<feature type="domain" description="Response regulatory" evidence="3">
    <location>
        <begin position="63"/>
        <end position="176"/>
    </location>
</feature>
<dbReference type="Gene3D" id="3.40.50.2300">
    <property type="match status" value="1"/>
</dbReference>
<comment type="caution">
    <text evidence="4">The sequence shown here is derived from an EMBL/GenBank/DDBJ whole genome shotgun (WGS) entry which is preliminary data.</text>
</comment>
<reference evidence="4" key="1">
    <citation type="journal article" date="2014" name="Front. Microbiol.">
        <title>High frequency of phylogenetically diverse reductive dehalogenase-homologous genes in deep subseafloor sedimentary metagenomes.</title>
        <authorList>
            <person name="Kawai M."/>
            <person name="Futagami T."/>
            <person name="Toyoda A."/>
            <person name="Takaki Y."/>
            <person name="Nishi S."/>
            <person name="Hori S."/>
            <person name="Arai W."/>
            <person name="Tsubouchi T."/>
            <person name="Morono Y."/>
            <person name="Uchiyama I."/>
            <person name="Ito T."/>
            <person name="Fujiyama A."/>
            <person name="Inagaki F."/>
            <person name="Takami H."/>
        </authorList>
    </citation>
    <scope>NUCLEOTIDE SEQUENCE</scope>
    <source>
        <strain evidence="4">Expedition CK06-06</strain>
    </source>
</reference>
<accession>X0XUM1</accession>
<dbReference type="PANTHER" id="PTHR44591:SF3">
    <property type="entry name" value="RESPONSE REGULATORY DOMAIN-CONTAINING PROTEIN"/>
    <property type="match status" value="1"/>
</dbReference>
<dbReference type="InterPro" id="IPR011006">
    <property type="entry name" value="CheY-like_superfamily"/>
</dbReference>
<keyword evidence="2" id="KW-0175">Coiled coil</keyword>
<evidence type="ECO:0000256" key="2">
    <source>
        <dbReference type="SAM" id="Coils"/>
    </source>
</evidence>